<evidence type="ECO:0000313" key="1">
    <source>
        <dbReference type="EMBL" id="CAC5409940.1"/>
    </source>
</evidence>
<accession>A0A6J8DT00</accession>
<organism evidence="1 2">
    <name type="scientific">Mytilus coruscus</name>
    <name type="common">Sea mussel</name>
    <dbReference type="NCBI Taxonomy" id="42192"/>
    <lineage>
        <taxon>Eukaryota</taxon>
        <taxon>Metazoa</taxon>
        <taxon>Spiralia</taxon>
        <taxon>Lophotrochozoa</taxon>
        <taxon>Mollusca</taxon>
        <taxon>Bivalvia</taxon>
        <taxon>Autobranchia</taxon>
        <taxon>Pteriomorphia</taxon>
        <taxon>Mytilida</taxon>
        <taxon>Mytiloidea</taxon>
        <taxon>Mytilidae</taxon>
        <taxon>Mytilinae</taxon>
        <taxon>Mytilus</taxon>
    </lineage>
</organism>
<protein>
    <submittedName>
        <fullName evidence="1">Uncharacterized protein</fullName>
    </submittedName>
</protein>
<sequence>MSKQKIKEDVVLKHLSSLKIDKSPGMDKLHPRLLKEIAESIAKPLCIIFNQSLDSNKSIPTDWKNALISAIFKKGNKSLAKNYRPWTEALDQGLAIDCIYTDFRKAFDKVPHKRLIAKIKNLGIEEDIVGWIISFLEDRQQKVMVNGEESDWANVTSGIPQ</sequence>
<dbReference type="Proteomes" id="UP000507470">
    <property type="component" value="Unassembled WGS sequence"/>
</dbReference>
<evidence type="ECO:0000313" key="2">
    <source>
        <dbReference type="Proteomes" id="UP000507470"/>
    </source>
</evidence>
<dbReference type="AlphaFoldDB" id="A0A6J8DT00"/>
<name>A0A6J8DT00_MYTCO</name>
<dbReference type="OrthoDB" id="6155261at2759"/>
<reference evidence="1 2" key="1">
    <citation type="submission" date="2020-06" db="EMBL/GenBank/DDBJ databases">
        <authorList>
            <person name="Li R."/>
            <person name="Bekaert M."/>
        </authorList>
    </citation>
    <scope>NUCLEOTIDE SEQUENCE [LARGE SCALE GENOMIC DNA]</scope>
    <source>
        <strain evidence="2">wild</strain>
    </source>
</reference>
<dbReference type="EMBL" id="CACVKT020007649">
    <property type="protein sequence ID" value="CAC5409940.1"/>
    <property type="molecule type" value="Genomic_DNA"/>
</dbReference>
<keyword evidence="2" id="KW-1185">Reference proteome</keyword>
<dbReference type="PANTHER" id="PTHR33332">
    <property type="entry name" value="REVERSE TRANSCRIPTASE DOMAIN-CONTAINING PROTEIN"/>
    <property type="match status" value="1"/>
</dbReference>
<proteinExistence type="predicted"/>
<gene>
    <name evidence="1" type="ORF">MCOR_43154</name>
</gene>